<keyword evidence="1" id="KW-0614">Plasmid</keyword>
<gene>
    <name evidence="1" type="ORF">UC34_24995</name>
</gene>
<protein>
    <submittedName>
        <fullName evidence="1">Uncharacterized protein</fullName>
    </submittedName>
</protein>
<evidence type="ECO:0000313" key="2">
    <source>
        <dbReference type="Proteomes" id="UP000035085"/>
    </source>
</evidence>
<dbReference type="Proteomes" id="UP000035085">
    <property type="component" value="Plasmid pPV15"/>
</dbReference>
<accession>A0ABM5T733</accession>
<sequence length="82" mass="9071">MTTMASVLTFPYKGYRVLCTATPTTHGGFRGAAKILWPAPGLFQEQQIGHAGDTIRQKEQVALESAASLARDWIDQHQEALW</sequence>
<reference evidence="2" key="1">
    <citation type="submission" date="2015-02" db="EMBL/GenBank/DDBJ databases">
        <title>Complete Genome Sequencing of Pandoraea vervacti NS15 sp. nov.</title>
        <authorList>
            <person name="Chan K.-G."/>
        </authorList>
    </citation>
    <scope>NUCLEOTIDE SEQUENCE [LARGE SCALE GENOMIC DNA]</scope>
    <source>
        <strain evidence="2">NS15</strain>
        <plasmid evidence="2">pPV15</plasmid>
    </source>
</reference>
<organism evidence="1 2">
    <name type="scientific">Pandoraea vervacti</name>
    <dbReference type="NCBI Taxonomy" id="656178"/>
    <lineage>
        <taxon>Bacteria</taxon>
        <taxon>Pseudomonadati</taxon>
        <taxon>Pseudomonadota</taxon>
        <taxon>Betaproteobacteria</taxon>
        <taxon>Burkholderiales</taxon>
        <taxon>Burkholderiaceae</taxon>
        <taxon>Pandoraea</taxon>
    </lineage>
</organism>
<evidence type="ECO:0000313" key="1">
    <source>
        <dbReference type="EMBL" id="AJP60166.1"/>
    </source>
</evidence>
<geneLocation type="plasmid" evidence="1 2">
    <name>pPV15</name>
</geneLocation>
<keyword evidence="2" id="KW-1185">Reference proteome</keyword>
<proteinExistence type="predicted"/>
<dbReference type="EMBL" id="CP010898">
    <property type="protein sequence ID" value="AJP60166.1"/>
    <property type="molecule type" value="Genomic_DNA"/>
</dbReference>
<name>A0ABM5T733_9BURK</name>